<dbReference type="EMBL" id="JAPWDO010000009">
    <property type="protein sequence ID" value="KAJ5456504.1"/>
    <property type="molecule type" value="Genomic_DNA"/>
</dbReference>
<reference evidence="1" key="1">
    <citation type="submission" date="2022-12" db="EMBL/GenBank/DDBJ databases">
        <authorList>
            <person name="Petersen C."/>
        </authorList>
    </citation>
    <scope>NUCLEOTIDE SEQUENCE</scope>
    <source>
        <strain evidence="1">IBT 17660</strain>
    </source>
</reference>
<organism evidence="1 2">
    <name type="scientific">Penicillium desertorum</name>
    <dbReference type="NCBI Taxonomy" id="1303715"/>
    <lineage>
        <taxon>Eukaryota</taxon>
        <taxon>Fungi</taxon>
        <taxon>Dikarya</taxon>
        <taxon>Ascomycota</taxon>
        <taxon>Pezizomycotina</taxon>
        <taxon>Eurotiomycetes</taxon>
        <taxon>Eurotiomycetidae</taxon>
        <taxon>Eurotiales</taxon>
        <taxon>Aspergillaceae</taxon>
        <taxon>Penicillium</taxon>
    </lineage>
</organism>
<comment type="caution">
    <text evidence="1">The sequence shown here is derived from an EMBL/GenBank/DDBJ whole genome shotgun (WGS) entry which is preliminary data.</text>
</comment>
<reference evidence="1" key="2">
    <citation type="journal article" date="2023" name="IMA Fungus">
        <title>Comparative genomic study of the Penicillium genus elucidates a diverse pangenome and 15 lateral gene transfer events.</title>
        <authorList>
            <person name="Petersen C."/>
            <person name="Sorensen T."/>
            <person name="Nielsen M.R."/>
            <person name="Sondergaard T.E."/>
            <person name="Sorensen J.L."/>
            <person name="Fitzpatrick D.A."/>
            <person name="Frisvad J.C."/>
            <person name="Nielsen K.L."/>
        </authorList>
    </citation>
    <scope>NUCLEOTIDE SEQUENCE</scope>
    <source>
        <strain evidence="1">IBT 17660</strain>
    </source>
</reference>
<gene>
    <name evidence="1" type="ORF">N7530_011778</name>
</gene>
<name>A0A9W9WEP6_9EURO</name>
<dbReference type="InterPro" id="IPR011009">
    <property type="entry name" value="Kinase-like_dom_sf"/>
</dbReference>
<accession>A0A9W9WEP6</accession>
<keyword evidence="2" id="KW-1185">Reference proteome</keyword>
<protein>
    <recommendedName>
        <fullName evidence="3">Protein kinase domain-containing protein</fullName>
    </recommendedName>
</protein>
<evidence type="ECO:0000313" key="2">
    <source>
        <dbReference type="Proteomes" id="UP001147760"/>
    </source>
</evidence>
<sequence>MKVYDKAETWEFGGGNPEFLHTNVIFQDSDNYFWTQLPKRGYLLKDPTSIDRSLLQGIPPEHIWPLFEDKFTICQNPNSPDVYINRLDWITGLCFQKYEETLADRLEDGHSVDNESCLQQVKTGINHLHKVDLVHNDILPENVMFAGRHSNTPLIIDFDSCAFKGDPLPDKRGKMPEGARTAEFENDSFGLDMLRKELNLPKEA</sequence>
<dbReference type="OrthoDB" id="4062651at2759"/>
<dbReference type="Gene3D" id="1.10.510.10">
    <property type="entry name" value="Transferase(Phosphotransferase) domain 1"/>
    <property type="match status" value="1"/>
</dbReference>
<proteinExistence type="predicted"/>
<dbReference type="Proteomes" id="UP001147760">
    <property type="component" value="Unassembled WGS sequence"/>
</dbReference>
<evidence type="ECO:0000313" key="1">
    <source>
        <dbReference type="EMBL" id="KAJ5456504.1"/>
    </source>
</evidence>
<dbReference type="AlphaFoldDB" id="A0A9W9WEP6"/>
<dbReference type="SUPFAM" id="SSF56112">
    <property type="entry name" value="Protein kinase-like (PK-like)"/>
    <property type="match status" value="1"/>
</dbReference>
<evidence type="ECO:0008006" key="3">
    <source>
        <dbReference type="Google" id="ProtNLM"/>
    </source>
</evidence>